<feature type="region of interest" description="Disordered" evidence="1">
    <location>
        <begin position="99"/>
        <end position="154"/>
    </location>
</feature>
<organism evidence="2 3">
    <name type="scientific">Owenia fusiformis</name>
    <name type="common">Polychaete worm</name>
    <dbReference type="NCBI Taxonomy" id="6347"/>
    <lineage>
        <taxon>Eukaryota</taxon>
        <taxon>Metazoa</taxon>
        <taxon>Spiralia</taxon>
        <taxon>Lophotrochozoa</taxon>
        <taxon>Annelida</taxon>
        <taxon>Polychaeta</taxon>
        <taxon>Sedentaria</taxon>
        <taxon>Canalipalpata</taxon>
        <taxon>Sabellida</taxon>
        <taxon>Oweniida</taxon>
        <taxon>Oweniidae</taxon>
        <taxon>Owenia</taxon>
    </lineage>
</organism>
<feature type="compositionally biased region" description="Polar residues" evidence="1">
    <location>
        <begin position="111"/>
        <end position="129"/>
    </location>
</feature>
<keyword evidence="3" id="KW-1185">Reference proteome</keyword>
<dbReference type="PANTHER" id="PTHR11216:SF174">
    <property type="entry name" value="GH06923P"/>
    <property type="match status" value="1"/>
</dbReference>
<dbReference type="InterPro" id="IPR002048">
    <property type="entry name" value="EF_hand_dom"/>
</dbReference>
<dbReference type="PROSITE" id="PS50222">
    <property type="entry name" value="EF_HAND_2"/>
    <property type="match status" value="1"/>
</dbReference>
<dbReference type="Proteomes" id="UP000749559">
    <property type="component" value="Unassembled WGS sequence"/>
</dbReference>
<comment type="caution">
    <text evidence="2">The sequence shown here is derived from an EMBL/GenBank/DDBJ whole genome shotgun (WGS) entry which is preliminary data.</text>
</comment>
<feature type="compositionally biased region" description="Low complexity" evidence="1">
    <location>
        <begin position="530"/>
        <end position="541"/>
    </location>
</feature>
<dbReference type="GO" id="GO:0005509">
    <property type="term" value="F:calcium ion binding"/>
    <property type="evidence" value="ECO:0007669"/>
    <property type="project" value="InterPro"/>
</dbReference>
<protein>
    <submittedName>
        <fullName evidence="2">Uncharacterized protein</fullName>
    </submittedName>
</protein>
<dbReference type="InterPro" id="IPR011992">
    <property type="entry name" value="EF-hand-dom_pair"/>
</dbReference>
<dbReference type="OrthoDB" id="10045710at2759"/>
<dbReference type="Pfam" id="PF12763">
    <property type="entry name" value="EH"/>
    <property type="match status" value="2"/>
</dbReference>
<feature type="compositionally biased region" description="Low complexity" evidence="1">
    <location>
        <begin position="488"/>
        <end position="504"/>
    </location>
</feature>
<accession>A0A8J1TDK5</accession>
<dbReference type="CDD" id="cd00052">
    <property type="entry name" value="EH"/>
    <property type="match status" value="2"/>
</dbReference>
<dbReference type="GO" id="GO:0005886">
    <property type="term" value="C:plasma membrane"/>
    <property type="evidence" value="ECO:0007669"/>
    <property type="project" value="TreeGrafter"/>
</dbReference>
<dbReference type="SUPFAM" id="SSF47473">
    <property type="entry name" value="EF-hand"/>
    <property type="match status" value="2"/>
</dbReference>
<dbReference type="GO" id="GO:0006897">
    <property type="term" value="P:endocytosis"/>
    <property type="evidence" value="ECO:0007669"/>
    <property type="project" value="TreeGrafter"/>
</dbReference>
<evidence type="ECO:0000313" key="2">
    <source>
        <dbReference type="EMBL" id="CAH1798717.1"/>
    </source>
</evidence>
<dbReference type="InterPro" id="IPR000261">
    <property type="entry name" value="EH_dom"/>
</dbReference>
<dbReference type="SMART" id="SM00027">
    <property type="entry name" value="EH"/>
    <property type="match status" value="2"/>
</dbReference>
<dbReference type="PANTHER" id="PTHR11216">
    <property type="entry name" value="EH DOMAIN"/>
    <property type="match status" value="1"/>
</dbReference>
<feature type="region of interest" description="Disordered" evidence="1">
    <location>
        <begin position="185"/>
        <end position="286"/>
    </location>
</feature>
<dbReference type="GO" id="GO:0005737">
    <property type="term" value="C:cytoplasm"/>
    <property type="evidence" value="ECO:0007669"/>
    <property type="project" value="TreeGrafter"/>
</dbReference>
<dbReference type="Gene3D" id="1.10.238.10">
    <property type="entry name" value="EF-hand"/>
    <property type="match status" value="2"/>
</dbReference>
<feature type="region of interest" description="Disordered" evidence="1">
    <location>
        <begin position="530"/>
        <end position="644"/>
    </location>
</feature>
<reference evidence="2" key="1">
    <citation type="submission" date="2022-03" db="EMBL/GenBank/DDBJ databases">
        <authorList>
            <person name="Martin C."/>
        </authorList>
    </citation>
    <scope>NUCLEOTIDE SEQUENCE</scope>
</reference>
<dbReference type="EMBL" id="CAIIXF020000011">
    <property type="protein sequence ID" value="CAH1798717.1"/>
    <property type="molecule type" value="Genomic_DNA"/>
</dbReference>
<dbReference type="SMART" id="SM00054">
    <property type="entry name" value="EFh"/>
    <property type="match status" value="1"/>
</dbReference>
<dbReference type="PROSITE" id="PS50031">
    <property type="entry name" value="EH"/>
    <property type="match status" value="2"/>
</dbReference>
<dbReference type="AlphaFoldDB" id="A0A8J1TDK5"/>
<feature type="region of interest" description="Disordered" evidence="1">
    <location>
        <begin position="486"/>
        <end position="514"/>
    </location>
</feature>
<dbReference type="PROSITE" id="PS00018">
    <property type="entry name" value="EF_HAND_1"/>
    <property type="match status" value="1"/>
</dbReference>
<name>A0A8J1TDK5_OWEFU</name>
<evidence type="ECO:0000256" key="1">
    <source>
        <dbReference type="SAM" id="MobiDB-lite"/>
    </source>
</evidence>
<proteinExistence type="predicted"/>
<feature type="compositionally biased region" description="Low complexity" evidence="1">
    <location>
        <begin position="266"/>
        <end position="286"/>
    </location>
</feature>
<gene>
    <name evidence="2" type="ORF">OFUS_LOCUS22816</name>
</gene>
<dbReference type="InterPro" id="IPR018247">
    <property type="entry name" value="EF_Hand_1_Ca_BS"/>
</dbReference>
<feature type="compositionally biased region" description="Polar residues" evidence="1">
    <location>
        <begin position="192"/>
        <end position="206"/>
    </location>
</feature>
<sequence>MNMESLKLSEYELKSYGEIFGSCDVESTGKINGVKATELFLASGLPQEALQVIIELCGAKRLGHFGRSQFYIALKLIAAAQNGLPVAIETVNMGHEIPLPKFKNNTESEPQRQTSQQEGPEGQFSNNLVSAPPSGGLPPPPTKQHVRGMSGQRPVAAKTMALGDTPLQPTQVAPQVPVTIIQHQRKVESPHHGTQSPTLQQSSPRSSPKVAAPTSHVIQNGSSGKLPDKGWASFEDDSRGLISNDSNGHVEKDPMNPENEEWMRFQSSSDQQDTSSISSDTSSQDDVWSITDEQREYYTNQFKTMQSDLNGVISGADAKDFFEKSKLPVQELSKIWNLADVNKDGALSLEEFFAAMHLVVLRRNDIELPDHLPPSLIPYIPLTASDEPFAADLPPGSTIKRTTPTTPPANMWVPTVTYPIDSPASSSVSSPGCKPVNFDFRPIQPDPLSLHQEIAHPVALRMSPDGQAIPADGATRDRTVSEPISYDAAQQQAATQQQPPSQQPDLTSPRKQRSYTIQNTESLIELEASEAATSGGASLGLNTPLQSRPRPTPKKAHSAANSNTEAILLPPPIVNKGSDLSLVGSQENLGGEGSDHSAPTPPPRPHGHSRSSSLDANDILQQGNSGGLMMPPPVVPPRGQHPQVTRRKLLTRASDPAISVVQNKSKNYENFANFAKFESIPSQEGLNVDSDNGGSDTTERHRRSYSLDYNRLGGYGADSEFSTAVLSSERSVSPTGGATEPGIDDFDRKVNRHITNKDKKEIQMLVRKQKEKNTMLYRLNGELNQELQEVMEQRIALEIQMEHLRPFSS</sequence>
<evidence type="ECO:0000313" key="3">
    <source>
        <dbReference type="Proteomes" id="UP000749559"/>
    </source>
</evidence>
<dbReference type="GO" id="GO:0016197">
    <property type="term" value="P:endosomal transport"/>
    <property type="evidence" value="ECO:0007669"/>
    <property type="project" value="TreeGrafter"/>
</dbReference>